<dbReference type="AlphaFoldDB" id="A0A9X0ZYM4"/>
<evidence type="ECO:0008006" key="5">
    <source>
        <dbReference type="Google" id="ProtNLM"/>
    </source>
</evidence>
<feature type="chain" id="PRO_5040886901" description="Lipoprotein" evidence="2">
    <location>
        <begin position="25"/>
        <end position="141"/>
    </location>
</feature>
<dbReference type="PROSITE" id="PS51257">
    <property type="entry name" value="PROKAR_LIPOPROTEIN"/>
    <property type="match status" value="1"/>
</dbReference>
<evidence type="ECO:0000256" key="2">
    <source>
        <dbReference type="SAM" id="SignalP"/>
    </source>
</evidence>
<keyword evidence="2" id="KW-0732">Signal</keyword>
<evidence type="ECO:0000313" key="3">
    <source>
        <dbReference type="EMBL" id="MBS9341437.1"/>
    </source>
</evidence>
<proteinExistence type="predicted"/>
<feature type="region of interest" description="Disordered" evidence="1">
    <location>
        <begin position="119"/>
        <end position="141"/>
    </location>
</feature>
<accession>A0A9X0ZYM4</accession>
<feature type="signal peptide" evidence="2">
    <location>
        <begin position="1"/>
        <end position="24"/>
    </location>
</feature>
<organism evidence="3 4">
    <name type="scientific">Neisseria elongata subsp. nitroreducens</name>
    <dbReference type="NCBI Taxonomy" id="90367"/>
    <lineage>
        <taxon>Bacteria</taxon>
        <taxon>Pseudomonadati</taxon>
        <taxon>Pseudomonadota</taxon>
        <taxon>Betaproteobacteria</taxon>
        <taxon>Neisseriales</taxon>
        <taxon>Neisseriaceae</taxon>
        <taxon>Neisseria</taxon>
    </lineage>
</organism>
<name>A0A9X0ZYM4_NEIEL</name>
<dbReference type="EMBL" id="JAGJWT010000014">
    <property type="protein sequence ID" value="MBS9341437.1"/>
    <property type="molecule type" value="Genomic_DNA"/>
</dbReference>
<evidence type="ECO:0000256" key="1">
    <source>
        <dbReference type="SAM" id="MobiDB-lite"/>
    </source>
</evidence>
<reference evidence="3" key="1">
    <citation type="submission" date="2021-04" db="EMBL/GenBank/DDBJ databases">
        <title>Genomic characterization of endocarditis-associated Neisseria elongata subsp. nitroreducens.</title>
        <authorList>
            <person name="Schorner M."/>
            <person name="Passarelli-Araujo H."/>
            <person name="Scheffer M."/>
            <person name="Barazzetti F."/>
            <person name="Martins J."/>
            <person name="Machado H."/>
            <person name="Palmeiro J."/>
            <person name="Bazzo M."/>
        </authorList>
    </citation>
    <scope>NUCLEOTIDE SEQUENCE</scope>
    <source>
        <strain evidence="3">Nel_M001</strain>
    </source>
</reference>
<dbReference type="RefSeq" id="WP_214038420.1">
    <property type="nucleotide sequence ID" value="NZ_JAGJWT010000014.1"/>
</dbReference>
<sequence length="141" mass="15138">MTFPKLLAPIVAALLLAACGATFAPQDLPHLAAGESRRFKLERLDETGTAEQVSLLLVVQGEAGGQSRWIQTDAFGAPLARLLATQSGWRRDGFVPPNHAAQAVFTAMFPLLENGFSDGRPRELEGGGAKWRLTPLGENDE</sequence>
<comment type="caution">
    <text evidence="3">The sequence shown here is derived from an EMBL/GenBank/DDBJ whole genome shotgun (WGS) entry which is preliminary data.</text>
</comment>
<gene>
    <name evidence="3" type="ORF">J8641_11645</name>
</gene>
<protein>
    <recommendedName>
        <fullName evidence="5">Lipoprotein</fullName>
    </recommendedName>
</protein>
<dbReference type="Proteomes" id="UP000708805">
    <property type="component" value="Unassembled WGS sequence"/>
</dbReference>
<evidence type="ECO:0000313" key="4">
    <source>
        <dbReference type="Proteomes" id="UP000708805"/>
    </source>
</evidence>